<protein>
    <submittedName>
        <fullName evidence="2">Uncharacterized protein</fullName>
    </submittedName>
</protein>
<keyword evidence="1" id="KW-0812">Transmembrane</keyword>
<reference evidence="3" key="1">
    <citation type="journal article" date="2019" name="Int. J. Syst. Evol. Microbiol.">
        <title>The Global Catalogue of Microorganisms (GCM) 10K type strain sequencing project: providing services to taxonomists for standard genome sequencing and annotation.</title>
        <authorList>
            <consortium name="The Broad Institute Genomics Platform"/>
            <consortium name="The Broad Institute Genome Sequencing Center for Infectious Disease"/>
            <person name="Wu L."/>
            <person name="Ma J."/>
        </authorList>
    </citation>
    <scope>NUCLEOTIDE SEQUENCE [LARGE SCALE GENOMIC DNA]</scope>
    <source>
        <strain evidence="3">NBRC 106593</strain>
    </source>
</reference>
<keyword evidence="3" id="KW-1185">Reference proteome</keyword>
<evidence type="ECO:0000256" key="1">
    <source>
        <dbReference type="SAM" id="Phobius"/>
    </source>
</evidence>
<keyword evidence="1" id="KW-1133">Transmembrane helix</keyword>
<proteinExistence type="predicted"/>
<dbReference type="EMBL" id="JBHSWJ010000002">
    <property type="protein sequence ID" value="MFC6715872.1"/>
    <property type="molecule type" value="Genomic_DNA"/>
</dbReference>
<dbReference type="RefSeq" id="WP_377825277.1">
    <property type="nucleotide sequence ID" value="NZ_JBHSWJ010000002.1"/>
</dbReference>
<keyword evidence="1" id="KW-0472">Membrane</keyword>
<name>A0ABW2AXV8_9MICO</name>
<dbReference type="Proteomes" id="UP001596356">
    <property type="component" value="Unassembled WGS sequence"/>
</dbReference>
<evidence type="ECO:0000313" key="2">
    <source>
        <dbReference type="EMBL" id="MFC6715872.1"/>
    </source>
</evidence>
<sequence length="211" mass="24127">MEPLPVPAGLEGRVRELWERARTRWLINMAVALVVGPVVGVLVARLISPDHPRHSTHGPRHVVLGVVLLILFIALYALVVTILIRRLRRRYKGQWIPLAAGLSRRDRRHVRRAVRRGEPSADRFLRYVETTTARKIALQRRQLRWSLPLSTVIWVFLIAANWTHNRAAVWFGVIALLTVLLTLPRTIQLIRGADRYLRTVNIDPAALRKAG</sequence>
<feature type="transmembrane region" description="Helical" evidence="1">
    <location>
        <begin position="168"/>
        <end position="187"/>
    </location>
</feature>
<feature type="transmembrane region" description="Helical" evidence="1">
    <location>
        <begin position="62"/>
        <end position="84"/>
    </location>
</feature>
<accession>A0ABW2AXV8</accession>
<feature type="transmembrane region" description="Helical" evidence="1">
    <location>
        <begin position="143"/>
        <end position="162"/>
    </location>
</feature>
<feature type="transmembrane region" description="Helical" evidence="1">
    <location>
        <begin position="25"/>
        <end position="47"/>
    </location>
</feature>
<gene>
    <name evidence="2" type="ORF">ACFQBT_19375</name>
</gene>
<organism evidence="2 3">
    <name type="scientific">Branchiibius cervicis</name>
    <dbReference type="NCBI Taxonomy" id="908252"/>
    <lineage>
        <taxon>Bacteria</taxon>
        <taxon>Bacillati</taxon>
        <taxon>Actinomycetota</taxon>
        <taxon>Actinomycetes</taxon>
        <taxon>Micrococcales</taxon>
        <taxon>Dermacoccaceae</taxon>
        <taxon>Branchiibius</taxon>
    </lineage>
</organism>
<evidence type="ECO:0000313" key="3">
    <source>
        <dbReference type="Proteomes" id="UP001596356"/>
    </source>
</evidence>
<comment type="caution">
    <text evidence="2">The sequence shown here is derived from an EMBL/GenBank/DDBJ whole genome shotgun (WGS) entry which is preliminary data.</text>
</comment>